<evidence type="ECO:0000313" key="3">
    <source>
        <dbReference type="EMBL" id="KAA2254966.1"/>
    </source>
</evidence>
<dbReference type="OrthoDB" id="3821205at2"/>
<protein>
    <submittedName>
        <fullName evidence="3">Uncharacterized protein</fullName>
    </submittedName>
</protein>
<keyword evidence="2" id="KW-0812">Transmembrane</keyword>
<reference evidence="3 4" key="1">
    <citation type="submission" date="2019-09" db="EMBL/GenBank/DDBJ databases">
        <title>Goodfellowia gen. nov., a new genus of the Pseudonocardineae related to Actinoalloteichus, containing Goodfellowia coeruleoviolacea gen. nov., comb. nov. gen. nov., comb. nov.</title>
        <authorList>
            <person name="Labeda D."/>
        </authorList>
    </citation>
    <scope>NUCLEOTIDE SEQUENCE [LARGE SCALE GENOMIC DNA]</scope>
    <source>
        <strain evidence="3 4">AN110305</strain>
    </source>
</reference>
<evidence type="ECO:0000256" key="1">
    <source>
        <dbReference type="SAM" id="MobiDB-lite"/>
    </source>
</evidence>
<dbReference type="AlphaFoldDB" id="A0A5B2WWY9"/>
<feature type="compositionally biased region" description="Polar residues" evidence="1">
    <location>
        <begin position="78"/>
        <end position="103"/>
    </location>
</feature>
<evidence type="ECO:0000313" key="4">
    <source>
        <dbReference type="Proteomes" id="UP000323454"/>
    </source>
</evidence>
<comment type="caution">
    <text evidence="3">The sequence shown here is derived from an EMBL/GenBank/DDBJ whole genome shotgun (WGS) entry which is preliminary data.</text>
</comment>
<keyword evidence="2" id="KW-1133">Transmembrane helix</keyword>
<reference evidence="3 4" key="2">
    <citation type="submission" date="2019-09" db="EMBL/GenBank/DDBJ databases">
        <authorList>
            <person name="Jin C."/>
        </authorList>
    </citation>
    <scope>NUCLEOTIDE SEQUENCE [LARGE SCALE GENOMIC DNA]</scope>
    <source>
        <strain evidence="3 4">AN110305</strain>
    </source>
</reference>
<feature type="region of interest" description="Disordered" evidence="1">
    <location>
        <begin position="67"/>
        <end position="124"/>
    </location>
</feature>
<dbReference type="RefSeq" id="WP_149853154.1">
    <property type="nucleotide sequence ID" value="NZ_VUOB01000059.1"/>
</dbReference>
<proteinExistence type="predicted"/>
<accession>A0A5B2WWY9</accession>
<sequence length="300" mass="31555">MDERELKDALREVMVASSPPPPMAPEAALRTAHSARRRRRAMLTGGVAALAVVGIAVGAVLVPRGSGGGLDSAGSGAKLTNSAPPTQRLTGTATHPGSDTKTVWPTGPNGKPQTDRTASSGPRFDQGAKLLNQLASSVPAGYAVPENLKAATQNWVGPLTHEQAQFEQKVGDREIWQYSATTPVTKSGDDSRVGELFTEVDTAGNNLPADLCLLAQKLWGMPGECQVVDVAGKPVGVVTKPTSDRKAFDQWAAYRHPDGTVVYVAQAREYANTGLTGLGELPLTVQQLAALATDPKFRLD</sequence>
<evidence type="ECO:0000256" key="2">
    <source>
        <dbReference type="SAM" id="Phobius"/>
    </source>
</evidence>
<feature type="compositionally biased region" description="Polar residues" evidence="1">
    <location>
        <begin position="111"/>
        <end position="120"/>
    </location>
</feature>
<gene>
    <name evidence="3" type="ORF">F0L68_29795</name>
</gene>
<keyword evidence="2" id="KW-0472">Membrane</keyword>
<name>A0A5B2WWY9_9PSEU</name>
<feature type="transmembrane region" description="Helical" evidence="2">
    <location>
        <begin position="41"/>
        <end position="62"/>
    </location>
</feature>
<dbReference type="Proteomes" id="UP000323454">
    <property type="component" value="Unassembled WGS sequence"/>
</dbReference>
<keyword evidence="4" id="KW-1185">Reference proteome</keyword>
<dbReference type="EMBL" id="VUOB01000059">
    <property type="protein sequence ID" value="KAA2254966.1"/>
    <property type="molecule type" value="Genomic_DNA"/>
</dbReference>
<organism evidence="3 4">
    <name type="scientific">Solihabitans fulvus</name>
    <dbReference type="NCBI Taxonomy" id="1892852"/>
    <lineage>
        <taxon>Bacteria</taxon>
        <taxon>Bacillati</taxon>
        <taxon>Actinomycetota</taxon>
        <taxon>Actinomycetes</taxon>
        <taxon>Pseudonocardiales</taxon>
        <taxon>Pseudonocardiaceae</taxon>
        <taxon>Solihabitans</taxon>
    </lineage>
</organism>